<dbReference type="SMART" id="SM00355">
    <property type="entry name" value="ZnF_C2H2"/>
    <property type="match status" value="2"/>
</dbReference>
<evidence type="ECO:0000256" key="1">
    <source>
        <dbReference type="PROSITE-ProRule" id="PRU00042"/>
    </source>
</evidence>
<dbReference type="GO" id="GO:0008270">
    <property type="term" value="F:zinc ion binding"/>
    <property type="evidence" value="ECO:0007669"/>
    <property type="project" value="UniProtKB-KW"/>
</dbReference>
<keyword evidence="4" id="KW-1185">Reference proteome</keyword>
<reference evidence="3" key="1">
    <citation type="journal article" date="2020" name="Stud. Mycol.">
        <title>101 Dothideomycetes genomes: a test case for predicting lifestyles and emergence of pathogens.</title>
        <authorList>
            <person name="Haridas S."/>
            <person name="Albert R."/>
            <person name="Binder M."/>
            <person name="Bloem J."/>
            <person name="Labutti K."/>
            <person name="Salamov A."/>
            <person name="Andreopoulos B."/>
            <person name="Baker S."/>
            <person name="Barry K."/>
            <person name="Bills G."/>
            <person name="Bluhm B."/>
            <person name="Cannon C."/>
            <person name="Castanera R."/>
            <person name="Culley D."/>
            <person name="Daum C."/>
            <person name="Ezra D."/>
            <person name="Gonzalez J."/>
            <person name="Henrissat B."/>
            <person name="Kuo A."/>
            <person name="Liang C."/>
            <person name="Lipzen A."/>
            <person name="Lutzoni F."/>
            <person name="Magnuson J."/>
            <person name="Mondo S."/>
            <person name="Nolan M."/>
            <person name="Ohm R."/>
            <person name="Pangilinan J."/>
            <person name="Park H.-J."/>
            <person name="Ramirez L."/>
            <person name="Alfaro M."/>
            <person name="Sun H."/>
            <person name="Tritt A."/>
            <person name="Yoshinaga Y."/>
            <person name="Zwiers L.-H."/>
            <person name="Turgeon B."/>
            <person name="Goodwin S."/>
            <person name="Spatafora J."/>
            <person name="Crous P."/>
            <person name="Grigoriev I."/>
        </authorList>
    </citation>
    <scope>NUCLEOTIDE SEQUENCE</scope>
    <source>
        <strain evidence="3">CBS 123094</strain>
    </source>
</reference>
<accession>A0A6A5WW50</accession>
<dbReference type="AlphaFoldDB" id="A0A6A5WW50"/>
<dbReference type="Proteomes" id="UP000799779">
    <property type="component" value="Unassembled WGS sequence"/>
</dbReference>
<organism evidence="3 4">
    <name type="scientific">Amniculicola lignicola CBS 123094</name>
    <dbReference type="NCBI Taxonomy" id="1392246"/>
    <lineage>
        <taxon>Eukaryota</taxon>
        <taxon>Fungi</taxon>
        <taxon>Dikarya</taxon>
        <taxon>Ascomycota</taxon>
        <taxon>Pezizomycotina</taxon>
        <taxon>Dothideomycetes</taxon>
        <taxon>Pleosporomycetidae</taxon>
        <taxon>Pleosporales</taxon>
        <taxon>Amniculicolaceae</taxon>
        <taxon>Amniculicola</taxon>
    </lineage>
</organism>
<dbReference type="PROSITE" id="PS00028">
    <property type="entry name" value="ZINC_FINGER_C2H2_1"/>
    <property type="match status" value="1"/>
</dbReference>
<evidence type="ECO:0000313" key="4">
    <source>
        <dbReference type="Proteomes" id="UP000799779"/>
    </source>
</evidence>
<dbReference type="Pfam" id="PF12874">
    <property type="entry name" value="zf-met"/>
    <property type="match status" value="1"/>
</dbReference>
<dbReference type="EMBL" id="ML977567">
    <property type="protein sequence ID" value="KAF2004371.1"/>
    <property type="molecule type" value="Genomic_DNA"/>
</dbReference>
<proteinExistence type="predicted"/>
<feature type="non-terminal residue" evidence="3">
    <location>
        <position position="1"/>
    </location>
</feature>
<dbReference type="OrthoDB" id="3946018at2759"/>
<feature type="domain" description="C2H2-type" evidence="2">
    <location>
        <begin position="264"/>
        <end position="288"/>
    </location>
</feature>
<keyword evidence="1" id="KW-0479">Metal-binding</keyword>
<gene>
    <name evidence="3" type="ORF">P154DRAFT_416562</name>
</gene>
<feature type="non-terminal residue" evidence="3">
    <location>
        <position position="288"/>
    </location>
</feature>
<evidence type="ECO:0000259" key="2">
    <source>
        <dbReference type="PROSITE" id="PS50157"/>
    </source>
</evidence>
<dbReference type="PROSITE" id="PS50157">
    <property type="entry name" value="ZINC_FINGER_C2H2_2"/>
    <property type="match status" value="1"/>
</dbReference>
<sequence>FAPGLFEILQSATPPTIAWILSLSDEIPINSWGVYYCLVFEKKGYPTLVQIGCSTNNYRGLRARIYSHRDRQAIPTLISAAYEDTYHLSEVRVLCFCPIPSAGNFHTVRALVIALESVFSCLFWAMRKTDVGYGFGNMCPFSKDDFEYAGLCGHNSLLDPIQYLELSPQQREENATIIQDKNKAYMKDYGRKKRADPTPQYKASYTLQNRKQRLATKRRQQKAVEDQTYRCDICDVKARDKSVLRLHNLSPRHMEVLERGKGDWHCDPCKRSFTAKSYFTSHTKFKGH</sequence>
<keyword evidence="1" id="KW-0862">Zinc</keyword>
<keyword evidence="1" id="KW-0863">Zinc-finger</keyword>
<name>A0A6A5WW50_9PLEO</name>
<evidence type="ECO:0000313" key="3">
    <source>
        <dbReference type="EMBL" id="KAF2004371.1"/>
    </source>
</evidence>
<dbReference type="Gene3D" id="3.30.160.60">
    <property type="entry name" value="Classic Zinc Finger"/>
    <property type="match status" value="1"/>
</dbReference>
<protein>
    <recommendedName>
        <fullName evidence="2">C2H2-type domain-containing protein</fullName>
    </recommendedName>
</protein>
<dbReference type="InterPro" id="IPR013087">
    <property type="entry name" value="Znf_C2H2_type"/>
</dbReference>